<name>B0C462_ACAM1</name>
<dbReference type="HOGENOM" id="CLU_2340357_0_0_3"/>
<dbReference type="KEGG" id="amr:AM1_2445"/>
<proteinExistence type="predicted"/>
<dbReference type="Proteomes" id="UP000000268">
    <property type="component" value="Chromosome"/>
</dbReference>
<dbReference type="EMBL" id="CP000828">
    <property type="protein sequence ID" value="ABW27453.1"/>
    <property type="molecule type" value="Genomic_DNA"/>
</dbReference>
<reference evidence="1 2" key="1">
    <citation type="journal article" date="2008" name="Proc. Natl. Acad. Sci. U.S.A.">
        <title>Niche adaptation and genome expansion in the chlorophyll d-producing cyanobacterium Acaryochloris marina.</title>
        <authorList>
            <person name="Swingley W.D."/>
            <person name="Chen M."/>
            <person name="Cheung P.C."/>
            <person name="Conrad A.L."/>
            <person name="Dejesa L.C."/>
            <person name="Hao J."/>
            <person name="Honchak B.M."/>
            <person name="Karbach L.E."/>
            <person name="Kurdoglu A."/>
            <person name="Lahiri S."/>
            <person name="Mastrian S.D."/>
            <person name="Miyashita H."/>
            <person name="Page L."/>
            <person name="Ramakrishna P."/>
            <person name="Satoh S."/>
            <person name="Sattley W.M."/>
            <person name="Shimada Y."/>
            <person name="Taylor H.L."/>
            <person name="Tomo T."/>
            <person name="Tsuchiya T."/>
            <person name="Wang Z.T."/>
            <person name="Raymond J."/>
            <person name="Mimuro M."/>
            <person name="Blankenship R.E."/>
            <person name="Touchman J.W."/>
        </authorList>
    </citation>
    <scope>NUCLEOTIDE SEQUENCE [LARGE SCALE GENOMIC DNA]</scope>
    <source>
        <strain evidence="2">MBIC 11017</strain>
    </source>
</reference>
<accession>B0C462</accession>
<evidence type="ECO:0000313" key="1">
    <source>
        <dbReference type="EMBL" id="ABW27453.1"/>
    </source>
</evidence>
<keyword evidence="2" id="KW-1185">Reference proteome</keyword>
<protein>
    <submittedName>
        <fullName evidence="1">Uncharacterized protein</fullName>
    </submittedName>
</protein>
<sequence length="97" mass="11191">MIISLFMTQISILCFPVGINSIGIRSSTYQMFHWHHTIAWHDIQQVKSQNIIGLRHLIASDSKNHQIYVPLYLSKQRQFEQELKDLSGDSNPLAKAL</sequence>
<organism evidence="1 2">
    <name type="scientific">Acaryochloris marina (strain MBIC 11017)</name>
    <dbReference type="NCBI Taxonomy" id="329726"/>
    <lineage>
        <taxon>Bacteria</taxon>
        <taxon>Bacillati</taxon>
        <taxon>Cyanobacteriota</taxon>
        <taxon>Cyanophyceae</taxon>
        <taxon>Acaryochloridales</taxon>
        <taxon>Acaryochloridaceae</taxon>
        <taxon>Acaryochloris</taxon>
    </lineage>
</organism>
<dbReference type="AlphaFoldDB" id="B0C462"/>
<evidence type="ECO:0000313" key="2">
    <source>
        <dbReference type="Proteomes" id="UP000000268"/>
    </source>
</evidence>
<dbReference type="STRING" id="329726.AM1_2445"/>
<gene>
    <name evidence="1" type="ordered locus">AM1_2445</name>
</gene>